<feature type="domain" description="Tc1-like transposase DDE" evidence="1">
    <location>
        <begin position="21"/>
        <end position="156"/>
    </location>
</feature>
<reference evidence="2" key="1">
    <citation type="submission" date="2019-03" db="EMBL/GenBank/DDBJ databases">
        <title>Single cell metagenomics reveals metabolic interactions within the superorganism composed of flagellate Streblomastix strix and complex community of Bacteroidetes bacteria on its surface.</title>
        <authorList>
            <person name="Treitli S.C."/>
            <person name="Kolisko M."/>
            <person name="Husnik F."/>
            <person name="Keeling P."/>
            <person name="Hampl V."/>
        </authorList>
    </citation>
    <scope>NUCLEOTIDE SEQUENCE</scope>
    <source>
        <strain evidence="2">STM</strain>
    </source>
</reference>
<dbReference type="EMBL" id="SNRY01000582">
    <property type="protein sequence ID" value="KAA6338857.1"/>
    <property type="molecule type" value="Genomic_DNA"/>
</dbReference>
<dbReference type="AlphaFoldDB" id="A0A5J4RY05"/>
<name>A0A5J4RY05_9ZZZZ</name>
<sequence>MSSKSTEFSNKEDSRAIKPFFQDEARLGRIDNICSCWVPPKGRAIVCNQPIREYTYAYSTVCPERGESFSLILPYASESYMDVFMELVSKEFKGYRIIMSMDGAAWHRDDKLKKWENIIPLFQPAYSPQVNPIESLWHHIREKGKFKNTTFHSLKEVENRLVQVINGLDKDTLKSITVLKWIRSFGEEVKSLQVDTKETEVVEPDEMHGCVGSKTTTFGYGLLPVDLARDSSISLLATEATRQQKNFGRL</sequence>
<gene>
    <name evidence="2" type="ORF">EZS27_013178</name>
</gene>
<evidence type="ECO:0000313" key="2">
    <source>
        <dbReference type="EMBL" id="KAA6338857.1"/>
    </source>
</evidence>
<organism evidence="2">
    <name type="scientific">termite gut metagenome</name>
    <dbReference type="NCBI Taxonomy" id="433724"/>
    <lineage>
        <taxon>unclassified sequences</taxon>
        <taxon>metagenomes</taxon>
        <taxon>organismal metagenomes</taxon>
    </lineage>
</organism>
<dbReference type="GO" id="GO:0003676">
    <property type="term" value="F:nucleic acid binding"/>
    <property type="evidence" value="ECO:0007669"/>
    <property type="project" value="InterPro"/>
</dbReference>
<dbReference type="Gene3D" id="3.30.420.10">
    <property type="entry name" value="Ribonuclease H-like superfamily/Ribonuclease H"/>
    <property type="match status" value="1"/>
</dbReference>
<evidence type="ECO:0000259" key="1">
    <source>
        <dbReference type="Pfam" id="PF13358"/>
    </source>
</evidence>
<accession>A0A5J4RY05</accession>
<comment type="caution">
    <text evidence="2">The sequence shown here is derived from an EMBL/GenBank/DDBJ whole genome shotgun (WGS) entry which is preliminary data.</text>
</comment>
<dbReference type="Pfam" id="PF13358">
    <property type="entry name" value="DDE_3"/>
    <property type="match status" value="1"/>
</dbReference>
<dbReference type="InterPro" id="IPR038717">
    <property type="entry name" value="Tc1-like_DDE_dom"/>
</dbReference>
<dbReference type="InterPro" id="IPR036397">
    <property type="entry name" value="RNaseH_sf"/>
</dbReference>
<protein>
    <recommendedName>
        <fullName evidence="1">Tc1-like transposase DDE domain-containing protein</fullName>
    </recommendedName>
</protein>
<proteinExistence type="predicted"/>